<dbReference type="RefSeq" id="WP_094604943.1">
    <property type="nucleotide sequence ID" value="NZ_CP155573.1"/>
</dbReference>
<evidence type="ECO:0000313" key="2">
    <source>
        <dbReference type="Proteomes" id="UP000216752"/>
    </source>
</evidence>
<keyword evidence="2" id="KW-1185">Reference proteome</keyword>
<dbReference type="EMBL" id="CP155573">
    <property type="protein sequence ID" value="XFO65562.1"/>
    <property type="molecule type" value="Genomic_DNA"/>
</dbReference>
<dbReference type="Proteomes" id="UP000216752">
    <property type="component" value="Chromosome"/>
</dbReference>
<evidence type="ECO:0000313" key="1">
    <source>
        <dbReference type="EMBL" id="XFO65562.1"/>
    </source>
</evidence>
<protein>
    <submittedName>
        <fullName evidence="1">Uncharacterized protein</fullName>
    </submittedName>
</protein>
<organism evidence="1 2">
    <name type="scientific">Sporomusa silvacetica DSM 10669</name>
    <dbReference type="NCBI Taxonomy" id="1123289"/>
    <lineage>
        <taxon>Bacteria</taxon>
        <taxon>Bacillati</taxon>
        <taxon>Bacillota</taxon>
        <taxon>Negativicutes</taxon>
        <taxon>Selenomonadales</taxon>
        <taxon>Sporomusaceae</taxon>
        <taxon>Sporomusa</taxon>
    </lineage>
</organism>
<name>A0ABZ3IJB3_9FIRM</name>
<proteinExistence type="predicted"/>
<sequence length="89" mass="9803">MNTSDIVSLIQQNKLSRGVYTVNIKPGAYTNVLGNKILVYTNSKPDSDILAFGKQELLLVIDSAKSLPVEQFKNLITAKQFFNGTIEKG</sequence>
<gene>
    <name evidence="1" type="ORF">SPSIL_017020</name>
</gene>
<accession>A0ABZ3IJB3</accession>
<reference evidence="1" key="1">
    <citation type="submission" date="2024-05" db="EMBL/GenBank/DDBJ databases">
        <title>Isolation and characterization of Sporomusa carbonis sp. nov., a carboxydotrophic hydrogenogen in the genus of Sporomusa isolated from a charcoal burning pile.</title>
        <authorList>
            <person name="Boeer T."/>
            <person name="Rosenbaum F."/>
            <person name="Eysell L."/>
            <person name="Mueller V."/>
            <person name="Daniel R."/>
            <person name="Poehlein A."/>
        </authorList>
    </citation>
    <scope>NUCLEOTIDE SEQUENCE [LARGE SCALE GENOMIC DNA]</scope>
    <source>
        <strain evidence="1">DSM 10669</strain>
    </source>
</reference>